<evidence type="ECO:0000313" key="2">
    <source>
        <dbReference type="Proteomes" id="UP000249661"/>
    </source>
</evidence>
<organism evidence="1 2">
    <name type="scientific">Aspergillus aculeatinus CBS 121060</name>
    <dbReference type="NCBI Taxonomy" id="1448322"/>
    <lineage>
        <taxon>Eukaryota</taxon>
        <taxon>Fungi</taxon>
        <taxon>Dikarya</taxon>
        <taxon>Ascomycota</taxon>
        <taxon>Pezizomycotina</taxon>
        <taxon>Eurotiomycetes</taxon>
        <taxon>Eurotiomycetidae</taxon>
        <taxon>Eurotiales</taxon>
        <taxon>Aspergillaceae</taxon>
        <taxon>Aspergillus</taxon>
        <taxon>Aspergillus subgen. Circumdati</taxon>
    </lineage>
</organism>
<sequence>MIPQKSHTRINQARPPKCTTTHNNNRNSQSMDDIRRFMCGGLGPPTLLKSHIQRTHPGASFPKNAIDLLWKCF</sequence>
<evidence type="ECO:0000313" key="1">
    <source>
        <dbReference type="EMBL" id="RAH66411.1"/>
    </source>
</evidence>
<protein>
    <submittedName>
        <fullName evidence="1">Uncharacterized protein</fullName>
    </submittedName>
</protein>
<gene>
    <name evidence="1" type="ORF">BO66DRAFT_184744</name>
</gene>
<name>A0ACD1GZ03_9EURO</name>
<dbReference type="EMBL" id="KZ824983">
    <property type="protein sequence ID" value="RAH66411.1"/>
    <property type="molecule type" value="Genomic_DNA"/>
</dbReference>
<reference evidence="1" key="1">
    <citation type="submission" date="2018-02" db="EMBL/GenBank/DDBJ databases">
        <title>The genomes of Aspergillus section Nigri reveals drivers in fungal speciation.</title>
        <authorList>
            <consortium name="DOE Joint Genome Institute"/>
            <person name="Vesth T.C."/>
            <person name="Nybo J."/>
            <person name="Theobald S."/>
            <person name="Brandl J."/>
            <person name="Frisvad J.C."/>
            <person name="Nielsen K.F."/>
            <person name="Lyhne E.K."/>
            <person name="Kogle M.E."/>
            <person name="Kuo A."/>
            <person name="Riley R."/>
            <person name="Clum A."/>
            <person name="Nolan M."/>
            <person name="Lipzen A."/>
            <person name="Salamov A."/>
            <person name="Henrissat B."/>
            <person name="Wiebenga A."/>
            <person name="De vries R.P."/>
            <person name="Grigoriev I.V."/>
            <person name="Mortensen U.H."/>
            <person name="Andersen M.R."/>
            <person name="Baker S.E."/>
        </authorList>
    </citation>
    <scope>NUCLEOTIDE SEQUENCE</scope>
    <source>
        <strain evidence="1">CBS 121060</strain>
    </source>
</reference>
<keyword evidence="2" id="KW-1185">Reference proteome</keyword>
<accession>A0ACD1GZ03</accession>
<proteinExistence type="predicted"/>
<dbReference type="Proteomes" id="UP000249661">
    <property type="component" value="Unassembled WGS sequence"/>
</dbReference>